<dbReference type="EMBL" id="JACHIO010000029">
    <property type="protein sequence ID" value="MBB5066547.1"/>
    <property type="molecule type" value="Genomic_DNA"/>
</dbReference>
<proteinExistence type="predicted"/>
<sequence>MISCRHIETRFNESILFCLLPTMSRPNLFGD</sequence>
<reference evidence="1 2" key="1">
    <citation type="submission" date="2020-08" db="EMBL/GenBank/DDBJ databases">
        <title>Genomic Encyclopedia of Type Strains, Phase IV (KMG-V): Genome sequencing to study the core and pangenomes of soil and plant-associated prokaryotes.</title>
        <authorList>
            <person name="Whitman W."/>
        </authorList>
    </citation>
    <scope>NUCLEOTIDE SEQUENCE [LARGE SCALE GENOMIC DNA]</scope>
    <source>
        <strain evidence="1 2">X5P3</strain>
    </source>
</reference>
<protein>
    <submittedName>
        <fullName evidence="1">Uncharacterized protein</fullName>
    </submittedName>
</protein>
<gene>
    <name evidence="1" type="ORF">HDF15_004927</name>
</gene>
<evidence type="ECO:0000313" key="1">
    <source>
        <dbReference type="EMBL" id="MBB5066547.1"/>
    </source>
</evidence>
<dbReference type="AlphaFoldDB" id="A0A7W7ZUR3"/>
<organism evidence="1 2">
    <name type="scientific">Granulicella mallensis</name>
    <dbReference type="NCBI Taxonomy" id="940614"/>
    <lineage>
        <taxon>Bacteria</taxon>
        <taxon>Pseudomonadati</taxon>
        <taxon>Acidobacteriota</taxon>
        <taxon>Terriglobia</taxon>
        <taxon>Terriglobales</taxon>
        <taxon>Acidobacteriaceae</taxon>
        <taxon>Granulicella</taxon>
    </lineage>
</organism>
<evidence type="ECO:0000313" key="2">
    <source>
        <dbReference type="Proteomes" id="UP000584867"/>
    </source>
</evidence>
<comment type="caution">
    <text evidence="1">The sequence shown here is derived from an EMBL/GenBank/DDBJ whole genome shotgun (WGS) entry which is preliminary data.</text>
</comment>
<accession>A0A7W7ZUR3</accession>
<dbReference type="Proteomes" id="UP000584867">
    <property type="component" value="Unassembled WGS sequence"/>
</dbReference>
<name>A0A7W7ZUR3_9BACT</name>